<dbReference type="EMBL" id="BK015985">
    <property type="protein sequence ID" value="DAF88380.1"/>
    <property type="molecule type" value="Genomic_DNA"/>
</dbReference>
<feature type="region of interest" description="Disordered" evidence="1">
    <location>
        <begin position="98"/>
        <end position="118"/>
    </location>
</feature>
<feature type="domain" description="Rho termination factor-like N-terminal" evidence="2">
    <location>
        <begin position="67"/>
        <end position="107"/>
    </location>
</feature>
<dbReference type="InterPro" id="IPR036361">
    <property type="entry name" value="SAP_dom_sf"/>
</dbReference>
<dbReference type="Pfam" id="PF07498">
    <property type="entry name" value="Rho_N"/>
    <property type="match status" value="1"/>
</dbReference>
<dbReference type="SUPFAM" id="SSF68906">
    <property type="entry name" value="SAP domain"/>
    <property type="match status" value="1"/>
</dbReference>
<reference evidence="3" key="1">
    <citation type="journal article" date="2021" name="Proc. Natl. Acad. Sci. U.S.A.">
        <title>A Catalog of Tens of Thousands of Viruses from Human Metagenomes Reveals Hidden Associations with Chronic Diseases.</title>
        <authorList>
            <person name="Tisza M.J."/>
            <person name="Buck C.B."/>
        </authorList>
    </citation>
    <scope>NUCLEOTIDE SEQUENCE</scope>
    <source>
        <strain evidence="3">CtdHi7</strain>
    </source>
</reference>
<dbReference type="InterPro" id="IPR011112">
    <property type="entry name" value="Rho-like_N"/>
</dbReference>
<proteinExistence type="predicted"/>
<protein>
    <submittedName>
        <fullName evidence="3">Rho termination factor, N-terminal domain</fullName>
    </submittedName>
</protein>
<evidence type="ECO:0000259" key="2">
    <source>
        <dbReference type="SMART" id="SM00959"/>
    </source>
</evidence>
<accession>A0A8S5U1P0</accession>
<dbReference type="Gene3D" id="1.10.720.30">
    <property type="entry name" value="SAP domain"/>
    <property type="match status" value="1"/>
</dbReference>
<name>A0A8S5U1P0_9CAUD</name>
<evidence type="ECO:0000256" key="1">
    <source>
        <dbReference type="SAM" id="MobiDB-lite"/>
    </source>
</evidence>
<dbReference type="GO" id="GO:0006353">
    <property type="term" value="P:DNA-templated transcription termination"/>
    <property type="evidence" value="ECO:0007669"/>
    <property type="project" value="InterPro"/>
</dbReference>
<organism evidence="3">
    <name type="scientific">Siphoviridae sp. ctdHi7</name>
    <dbReference type="NCBI Taxonomy" id="2825577"/>
    <lineage>
        <taxon>Viruses</taxon>
        <taxon>Duplodnaviria</taxon>
        <taxon>Heunggongvirae</taxon>
        <taxon>Uroviricota</taxon>
        <taxon>Caudoviricetes</taxon>
    </lineage>
</organism>
<evidence type="ECO:0000313" key="3">
    <source>
        <dbReference type="EMBL" id="DAF88380.1"/>
    </source>
</evidence>
<sequence length="118" mass="13018">MYHLRMIKGRSYTSDAFRATAKYPDVYTEDEQAVIAALNSGHFAKIEDETVTDTPGTEDEAHLDKEGLNKMTVANLTKLAKDMGIDTKDMKKAELIEAISEQSVTPGPETSADYGEED</sequence>
<dbReference type="SMART" id="SM00959">
    <property type="entry name" value="Rho_N"/>
    <property type="match status" value="1"/>
</dbReference>